<dbReference type="InterPro" id="IPR050418">
    <property type="entry name" value="D-iso_2-hydroxyacid_DH_PdxB"/>
</dbReference>
<dbReference type="PANTHER" id="PTHR43761">
    <property type="entry name" value="D-ISOMER SPECIFIC 2-HYDROXYACID DEHYDROGENASE FAMILY PROTEIN (AFU_ORTHOLOGUE AFUA_1G13630)"/>
    <property type="match status" value="1"/>
</dbReference>
<dbReference type="NCBIfam" id="NF005069">
    <property type="entry name" value="PRK06487.1"/>
    <property type="match status" value="1"/>
</dbReference>
<dbReference type="InterPro" id="IPR006139">
    <property type="entry name" value="D-isomer_2_OHA_DH_cat_dom"/>
</dbReference>
<dbReference type="Pfam" id="PF00389">
    <property type="entry name" value="2-Hacid_dh"/>
    <property type="match status" value="1"/>
</dbReference>
<reference evidence="7" key="1">
    <citation type="submission" date="2021-04" db="EMBL/GenBank/DDBJ databases">
        <title>Oceanospirillales bacteria with DddD are important DMSP degraders in coastal seawater.</title>
        <authorList>
            <person name="Liu J."/>
        </authorList>
    </citation>
    <scope>NUCLEOTIDE SEQUENCE</scope>
    <source>
        <strain evidence="7">GY6</strain>
    </source>
</reference>
<protein>
    <submittedName>
        <fullName evidence="7">2-hydroxyacid dehydrogenase</fullName>
    </submittedName>
</protein>
<dbReference type="PROSITE" id="PS00671">
    <property type="entry name" value="D_2_HYDROXYACID_DH_3"/>
    <property type="match status" value="1"/>
</dbReference>
<proteinExistence type="inferred from homology"/>
<dbReference type="SUPFAM" id="SSF52283">
    <property type="entry name" value="Formate/glycerate dehydrogenase catalytic domain-like"/>
    <property type="match status" value="1"/>
</dbReference>
<dbReference type="PANTHER" id="PTHR43761:SF1">
    <property type="entry name" value="D-ISOMER SPECIFIC 2-HYDROXYACID DEHYDROGENASE CATALYTIC DOMAIN-CONTAINING PROTEIN-RELATED"/>
    <property type="match status" value="1"/>
</dbReference>
<dbReference type="EMBL" id="CP073344">
    <property type="protein sequence ID" value="UTW04815.1"/>
    <property type="molecule type" value="Genomic_DNA"/>
</dbReference>
<name>A0ABY5GXR3_9GAMM</name>
<dbReference type="InterPro" id="IPR006140">
    <property type="entry name" value="D-isomer_DH_NAD-bd"/>
</dbReference>
<dbReference type="InterPro" id="IPR036291">
    <property type="entry name" value="NAD(P)-bd_dom_sf"/>
</dbReference>
<comment type="similarity">
    <text evidence="1 4">Belongs to the D-isomer specific 2-hydroxyacid dehydrogenase family.</text>
</comment>
<evidence type="ECO:0000256" key="3">
    <source>
        <dbReference type="ARBA" id="ARBA00023027"/>
    </source>
</evidence>
<evidence type="ECO:0000256" key="1">
    <source>
        <dbReference type="ARBA" id="ARBA00005854"/>
    </source>
</evidence>
<evidence type="ECO:0000259" key="5">
    <source>
        <dbReference type="Pfam" id="PF00389"/>
    </source>
</evidence>
<accession>A0ABY5GXR3</accession>
<dbReference type="CDD" id="cd12162">
    <property type="entry name" value="2-Hacid_dh_4"/>
    <property type="match status" value="1"/>
</dbReference>
<evidence type="ECO:0000313" key="8">
    <source>
        <dbReference type="Proteomes" id="UP001059950"/>
    </source>
</evidence>
<gene>
    <name evidence="7" type="ORF">KDX31_07395</name>
</gene>
<feature type="domain" description="D-isomer specific 2-hydroxyacid dehydrogenase NAD-binding" evidence="6">
    <location>
        <begin position="108"/>
        <end position="286"/>
    </location>
</feature>
<evidence type="ECO:0000259" key="6">
    <source>
        <dbReference type="Pfam" id="PF02826"/>
    </source>
</evidence>
<keyword evidence="2 4" id="KW-0560">Oxidoreductase</keyword>
<dbReference type="Gene3D" id="3.40.50.720">
    <property type="entry name" value="NAD(P)-binding Rossmann-like Domain"/>
    <property type="match status" value="2"/>
</dbReference>
<keyword evidence="8" id="KW-1185">Reference proteome</keyword>
<dbReference type="Pfam" id="PF02826">
    <property type="entry name" value="2-Hacid_dh_C"/>
    <property type="match status" value="1"/>
</dbReference>
<organism evidence="7 8">
    <name type="scientific">Amphritea atlantica</name>
    <dbReference type="NCBI Taxonomy" id="355243"/>
    <lineage>
        <taxon>Bacteria</taxon>
        <taxon>Pseudomonadati</taxon>
        <taxon>Pseudomonadota</taxon>
        <taxon>Gammaproteobacteria</taxon>
        <taxon>Oceanospirillales</taxon>
        <taxon>Oceanospirillaceae</taxon>
        <taxon>Amphritea</taxon>
    </lineage>
</organism>
<keyword evidence="3" id="KW-0520">NAD</keyword>
<sequence>MKAVFLDLHSLDCDDLNLTALEAQFSSFQAYPATASQQVVKRIAGADVVITNKVVLDREMLSATTQLKHVCIAATGTNNVDLQAASELGITVSNCQAYGTESVSQHVMALMLALHTNLIAYNEAARNGRWARAEQFCLLDYPIQELSGKTLGIVGYGNLGSGVAQLAGAFGMNVVVAQRAGGDTVGGRLSMEELLPQVDVLSLHCPLNEQTRDLIDANAIEKMKTGAFLINASRGGIVNERDLADALRRGKLAGAATDVLSEEPPVNGNPLLADDIPNLIITPHCAWGSIQARQRIVDQVVETIAGLKAGEKIRMVN</sequence>
<dbReference type="SUPFAM" id="SSF51735">
    <property type="entry name" value="NAD(P)-binding Rossmann-fold domains"/>
    <property type="match status" value="1"/>
</dbReference>
<feature type="domain" description="D-isomer specific 2-hydroxyacid dehydrogenase catalytic" evidence="5">
    <location>
        <begin position="22"/>
        <end position="312"/>
    </location>
</feature>
<evidence type="ECO:0000256" key="2">
    <source>
        <dbReference type="ARBA" id="ARBA00023002"/>
    </source>
</evidence>
<evidence type="ECO:0000256" key="4">
    <source>
        <dbReference type="RuleBase" id="RU003719"/>
    </source>
</evidence>
<evidence type="ECO:0000313" key="7">
    <source>
        <dbReference type="EMBL" id="UTW04815.1"/>
    </source>
</evidence>
<dbReference type="InterPro" id="IPR029753">
    <property type="entry name" value="D-isomer_DH_CS"/>
</dbReference>
<dbReference type="Proteomes" id="UP001059950">
    <property type="component" value="Chromosome"/>
</dbReference>